<sequence>MANQAENTVLLSELRVLLNKVIRQNLAEGLLFSAGTDTSILAYEALKFKPDLNAITLVFEQGEPE</sequence>
<comment type="caution">
    <text evidence="1">The sequence shown here is derived from an EMBL/GenBank/DDBJ whole genome shotgun (WGS) entry which is preliminary data.</text>
</comment>
<dbReference type="AlphaFoldDB" id="A0A0M0BN06"/>
<protein>
    <recommendedName>
        <fullName evidence="3">Asparagine synthetase domain-containing protein</fullName>
    </recommendedName>
</protein>
<dbReference type="Gene3D" id="3.40.50.620">
    <property type="entry name" value="HUPs"/>
    <property type="match status" value="1"/>
</dbReference>
<dbReference type="InterPro" id="IPR014729">
    <property type="entry name" value="Rossmann-like_a/b/a_fold"/>
</dbReference>
<proteinExistence type="predicted"/>
<accession>A0A0M0BN06</accession>
<organism evidence="1 2">
    <name type="scientific">miscellaneous Crenarchaeota group-1 archaeon SG8-32-1</name>
    <dbReference type="NCBI Taxonomy" id="1685124"/>
    <lineage>
        <taxon>Archaea</taxon>
        <taxon>Candidatus Bathyarchaeota</taxon>
        <taxon>MCG-1</taxon>
    </lineage>
</organism>
<gene>
    <name evidence="1" type="ORF">AC477_05615</name>
</gene>
<feature type="non-terminal residue" evidence="1">
    <location>
        <position position="65"/>
    </location>
</feature>
<evidence type="ECO:0000313" key="1">
    <source>
        <dbReference type="EMBL" id="KON29725.1"/>
    </source>
</evidence>
<dbReference type="Proteomes" id="UP000037237">
    <property type="component" value="Unassembled WGS sequence"/>
</dbReference>
<dbReference type="EMBL" id="LFWU01000146">
    <property type="protein sequence ID" value="KON29725.1"/>
    <property type="molecule type" value="Genomic_DNA"/>
</dbReference>
<evidence type="ECO:0008006" key="3">
    <source>
        <dbReference type="Google" id="ProtNLM"/>
    </source>
</evidence>
<name>A0A0M0BN06_9ARCH</name>
<evidence type="ECO:0000313" key="2">
    <source>
        <dbReference type="Proteomes" id="UP000037237"/>
    </source>
</evidence>
<reference evidence="1 2" key="1">
    <citation type="submission" date="2015-06" db="EMBL/GenBank/DDBJ databases">
        <title>New insights into the roles of widespread benthic archaea in carbon and nitrogen cycling.</title>
        <authorList>
            <person name="Lazar C.S."/>
            <person name="Baker B.J."/>
            <person name="Seitz K.W."/>
            <person name="Hyde A.S."/>
            <person name="Dick G.J."/>
            <person name="Hinrichs K.-U."/>
            <person name="Teske A.P."/>
        </authorList>
    </citation>
    <scope>NUCLEOTIDE SEQUENCE [LARGE SCALE GENOMIC DNA]</scope>
    <source>
        <strain evidence="1">SG8-32-1</strain>
    </source>
</reference>